<dbReference type="InterPro" id="IPR000983">
    <property type="entry name" value="Bac_GSPG_pilin"/>
</dbReference>
<evidence type="ECO:0000313" key="8">
    <source>
        <dbReference type="Proteomes" id="UP000262583"/>
    </source>
</evidence>
<dbReference type="PANTHER" id="PTHR30093:SF44">
    <property type="entry name" value="TYPE II SECRETION SYSTEM CORE PROTEIN G"/>
    <property type="match status" value="1"/>
</dbReference>
<comment type="subcellular location">
    <subcellularLocation>
        <location evidence="1">Membrane</location>
        <topology evidence="1">Single-pass membrane protein</topology>
    </subcellularLocation>
</comment>
<dbReference type="GO" id="GO:0015627">
    <property type="term" value="C:type II protein secretion system complex"/>
    <property type="evidence" value="ECO:0007669"/>
    <property type="project" value="InterPro"/>
</dbReference>
<dbReference type="NCBIfam" id="TIGR02532">
    <property type="entry name" value="IV_pilin_GFxxxE"/>
    <property type="match status" value="1"/>
</dbReference>
<reference evidence="7 8" key="1">
    <citation type="submission" date="2018-05" db="EMBL/GenBank/DDBJ databases">
        <title>A metagenomic window into the 2 km-deep terrestrial subsurface aquifer revealed taxonomically and functionally diverse microbial community comprising novel uncultured bacterial lineages.</title>
        <authorList>
            <person name="Kadnikov V.V."/>
            <person name="Mardanov A.V."/>
            <person name="Beletsky A.V."/>
            <person name="Banks D."/>
            <person name="Pimenov N.V."/>
            <person name="Frank Y.A."/>
            <person name="Karnachuk O.V."/>
            <person name="Ravin N.V."/>
        </authorList>
    </citation>
    <scope>NUCLEOTIDE SEQUENCE [LARGE SCALE GENOMIC DNA]</scope>
    <source>
        <strain evidence="7">BY</strain>
    </source>
</reference>
<evidence type="ECO:0000313" key="7">
    <source>
        <dbReference type="EMBL" id="AXA36505.1"/>
    </source>
</evidence>
<keyword evidence="4 6" id="KW-1133">Transmembrane helix</keyword>
<dbReference type="AlphaFoldDB" id="A0A2Z4Y7V7"/>
<keyword evidence="2" id="KW-0488">Methylation</keyword>
<dbReference type="Gene3D" id="3.30.700.10">
    <property type="entry name" value="Glycoprotein, Type 4 Pilin"/>
    <property type="match status" value="1"/>
</dbReference>
<keyword evidence="5 6" id="KW-0472">Membrane</keyword>
<gene>
    <name evidence="7" type="ORF">BRCON_1728</name>
</gene>
<dbReference type="PANTHER" id="PTHR30093">
    <property type="entry name" value="GENERAL SECRETION PATHWAY PROTEIN G"/>
    <property type="match status" value="1"/>
</dbReference>
<protein>
    <submittedName>
        <fullName evidence="7">General secretion pathway protein G</fullName>
    </submittedName>
</protein>
<feature type="transmembrane region" description="Helical" evidence="6">
    <location>
        <begin position="12"/>
        <end position="36"/>
    </location>
</feature>
<evidence type="ECO:0000256" key="4">
    <source>
        <dbReference type="ARBA" id="ARBA00022989"/>
    </source>
</evidence>
<keyword evidence="3 6" id="KW-0812">Transmembrane</keyword>
<accession>A0A2Z4Y7V7</accession>
<evidence type="ECO:0000256" key="6">
    <source>
        <dbReference type="SAM" id="Phobius"/>
    </source>
</evidence>
<name>A0A2Z4Y7V7_SUMC1</name>
<dbReference type="InterPro" id="IPR045584">
    <property type="entry name" value="Pilin-like"/>
</dbReference>
<dbReference type="GO" id="GO:0016020">
    <property type="term" value="C:membrane"/>
    <property type="evidence" value="ECO:0007669"/>
    <property type="project" value="UniProtKB-SubCell"/>
</dbReference>
<sequence>MTKHRAVRPTAFTLIELLIVVAIIAILAAIAVPNFLEAQTRAKVSRVKSDLRSIATAVEAYRVDHNEYPEGTDNPNNYDPQIVAFLGPLAPGYYTFRTRGAGGLTVGRDFHGITTPVAYLTSIPADPFAKAGAYLTYCYRNAKITKNSYIITSAGPDADLLAPNGMGNSNVGNPLSTAASVTIPARLADIDERMVIRFIEGDLVAPATPADVPFMNQYLTDLTYDPTNGTISDGDLWRMP</sequence>
<organism evidence="7 8">
    <name type="scientific">Sumerlaea chitinivorans</name>
    <dbReference type="NCBI Taxonomy" id="2250252"/>
    <lineage>
        <taxon>Bacteria</taxon>
        <taxon>Candidatus Sumerlaeota</taxon>
        <taxon>Candidatus Sumerlaeia</taxon>
        <taxon>Candidatus Sumerlaeales</taxon>
        <taxon>Candidatus Sumerlaeaceae</taxon>
        <taxon>Candidatus Sumerlaea</taxon>
    </lineage>
</organism>
<dbReference type="GO" id="GO:0015628">
    <property type="term" value="P:protein secretion by the type II secretion system"/>
    <property type="evidence" value="ECO:0007669"/>
    <property type="project" value="InterPro"/>
</dbReference>
<proteinExistence type="predicted"/>
<evidence type="ECO:0000256" key="5">
    <source>
        <dbReference type="ARBA" id="ARBA00023136"/>
    </source>
</evidence>
<evidence type="ECO:0000256" key="2">
    <source>
        <dbReference type="ARBA" id="ARBA00022481"/>
    </source>
</evidence>
<dbReference type="Proteomes" id="UP000262583">
    <property type="component" value="Chromosome"/>
</dbReference>
<evidence type="ECO:0000256" key="3">
    <source>
        <dbReference type="ARBA" id="ARBA00022692"/>
    </source>
</evidence>
<evidence type="ECO:0000256" key="1">
    <source>
        <dbReference type="ARBA" id="ARBA00004167"/>
    </source>
</evidence>
<dbReference type="SUPFAM" id="SSF54523">
    <property type="entry name" value="Pili subunits"/>
    <property type="match status" value="1"/>
</dbReference>
<dbReference type="EMBL" id="CP030759">
    <property type="protein sequence ID" value="AXA36505.1"/>
    <property type="molecule type" value="Genomic_DNA"/>
</dbReference>
<dbReference type="PRINTS" id="PR00813">
    <property type="entry name" value="BCTERIALGSPG"/>
</dbReference>
<dbReference type="Pfam" id="PF07963">
    <property type="entry name" value="N_methyl"/>
    <property type="match status" value="1"/>
</dbReference>
<dbReference type="InterPro" id="IPR012902">
    <property type="entry name" value="N_methyl_site"/>
</dbReference>
<dbReference type="KEGG" id="schv:BRCON_1728"/>